<evidence type="ECO:0000259" key="1">
    <source>
        <dbReference type="Pfam" id="PF09995"/>
    </source>
</evidence>
<sequence>MGQTILLNNLLSIEKITATNKVMLTDKQLTYYRTIGDLSADTLIEQLVAQEGISFLRSLMPFLADFKKLDFSGQPQLLQGFLRQNSTYPDLFNKKELIRATDFYRQNQQTIGLILGLYALPYCYLGADGARVLYLSERIRKDTYNRLIETGSFLKAVMNYDNWTSQRIFAICTKVRLMHAAIRYFTLHSQQWDMAWGYPINQEDMLGTNLAFSLVVLKGMRKLGYSIDNAYQRAYLHTWNAIGFLLGVDKAILLANEQDAIGVERLIAARQFRQSAESQALTDSLMKAIRNISPNELTANLLQAQSRFLLGEKYAEMLGVKETNIPANLLKVYNLTSVVLARFF</sequence>
<gene>
    <name evidence="2" type="ORF">ACFSR2_24460</name>
</gene>
<dbReference type="InterPro" id="IPR037473">
    <property type="entry name" value="Lcp-like"/>
</dbReference>
<protein>
    <submittedName>
        <fullName evidence="2">Oxygenase MpaB family protein</fullName>
        <ecNumber evidence="2">1.-.-.-</ecNumber>
    </submittedName>
</protein>
<reference evidence="3" key="1">
    <citation type="journal article" date="2019" name="Int. J. Syst. Evol. Microbiol.">
        <title>The Global Catalogue of Microorganisms (GCM) 10K type strain sequencing project: providing services to taxonomists for standard genome sequencing and annotation.</title>
        <authorList>
            <consortium name="The Broad Institute Genomics Platform"/>
            <consortium name="The Broad Institute Genome Sequencing Center for Infectious Disease"/>
            <person name="Wu L."/>
            <person name="Ma J."/>
        </authorList>
    </citation>
    <scope>NUCLEOTIDE SEQUENCE [LARGE SCALE GENOMIC DNA]</scope>
    <source>
        <strain evidence="3">KCTC 52344</strain>
    </source>
</reference>
<dbReference type="EC" id="1.-.-.-" evidence="2"/>
<comment type="caution">
    <text evidence="2">The sequence shown here is derived from an EMBL/GenBank/DDBJ whole genome shotgun (WGS) entry which is preliminary data.</text>
</comment>
<dbReference type="RefSeq" id="WP_340238560.1">
    <property type="nucleotide sequence ID" value="NZ_JBBEWC010000010.1"/>
</dbReference>
<organism evidence="2 3">
    <name type="scientific">Emticicia soli</name>
    <dbReference type="NCBI Taxonomy" id="2027878"/>
    <lineage>
        <taxon>Bacteria</taxon>
        <taxon>Pseudomonadati</taxon>
        <taxon>Bacteroidota</taxon>
        <taxon>Cytophagia</taxon>
        <taxon>Cytophagales</taxon>
        <taxon>Leadbetterellaceae</taxon>
        <taxon>Emticicia</taxon>
    </lineage>
</organism>
<dbReference type="Proteomes" id="UP001597510">
    <property type="component" value="Unassembled WGS sequence"/>
</dbReference>
<dbReference type="Pfam" id="PF09995">
    <property type="entry name" value="MPAB_Lcp_cat"/>
    <property type="match status" value="1"/>
</dbReference>
<name>A0ABW5JDC4_9BACT</name>
<dbReference type="EMBL" id="JBHULC010000039">
    <property type="protein sequence ID" value="MFD2524077.1"/>
    <property type="molecule type" value="Genomic_DNA"/>
</dbReference>
<dbReference type="GO" id="GO:0016491">
    <property type="term" value="F:oxidoreductase activity"/>
    <property type="evidence" value="ECO:0007669"/>
    <property type="project" value="UniProtKB-KW"/>
</dbReference>
<dbReference type="PANTHER" id="PTHR37539">
    <property type="entry name" value="SECRETED PROTEIN-RELATED"/>
    <property type="match status" value="1"/>
</dbReference>
<accession>A0ABW5JDC4</accession>
<dbReference type="InterPro" id="IPR018713">
    <property type="entry name" value="MPAB/Lcp_cat_dom"/>
</dbReference>
<dbReference type="PANTHER" id="PTHR37539:SF1">
    <property type="entry name" value="ER-BOUND OXYGENASE MPAB_MPAB'_RUBBER OXYGENASE CATALYTIC DOMAIN-CONTAINING PROTEIN"/>
    <property type="match status" value="1"/>
</dbReference>
<evidence type="ECO:0000313" key="2">
    <source>
        <dbReference type="EMBL" id="MFD2524077.1"/>
    </source>
</evidence>
<keyword evidence="3" id="KW-1185">Reference proteome</keyword>
<keyword evidence="2" id="KW-0560">Oxidoreductase</keyword>
<feature type="domain" description="ER-bound oxygenase mpaB/mpaB'/Rubber oxygenase catalytic" evidence="1">
    <location>
        <begin position="138"/>
        <end position="323"/>
    </location>
</feature>
<evidence type="ECO:0000313" key="3">
    <source>
        <dbReference type="Proteomes" id="UP001597510"/>
    </source>
</evidence>
<proteinExistence type="predicted"/>